<dbReference type="EMBL" id="CP108482">
    <property type="protein sequence ID" value="WUS54279.1"/>
    <property type="molecule type" value="Genomic_DNA"/>
</dbReference>
<keyword evidence="2" id="KW-0378">Hydrolase</keyword>
<proteinExistence type="inferred from homology"/>
<evidence type="ECO:0000256" key="3">
    <source>
        <dbReference type="SAM" id="MobiDB-lite"/>
    </source>
</evidence>
<evidence type="ECO:0000313" key="4">
    <source>
        <dbReference type="EMBL" id="WUS54279.1"/>
    </source>
</evidence>
<dbReference type="SUPFAM" id="SSF101478">
    <property type="entry name" value="ADP-ribosylglycohydrolase"/>
    <property type="match status" value="1"/>
</dbReference>
<dbReference type="Pfam" id="PF03747">
    <property type="entry name" value="ADP_ribosyl_GH"/>
    <property type="match status" value="1"/>
</dbReference>
<gene>
    <name evidence="4" type="ORF">OG469_01420</name>
</gene>
<dbReference type="InterPro" id="IPR036705">
    <property type="entry name" value="Ribosyl_crysJ1_sf"/>
</dbReference>
<evidence type="ECO:0000256" key="1">
    <source>
        <dbReference type="ARBA" id="ARBA00010702"/>
    </source>
</evidence>
<name>A0ABZ1W0C5_9ACTN</name>
<sequence length="388" mass="40861">MQHRSWDQLAVHRSRVRGSLLGGAIGDALGNPVEFLSLDAIRAAYGAAGVTRLVPDAEGVIGRVTDDTQMTLFTAEGLLLGYARSEEAKGSGGDGTALVHEAYLRWLDTQDHAAPPPADGTGHRHGWLREEPWLYARRAPGNACLSGLRSTHVPRRGDNRPDGTPGPVNPHSKGCGTVMRSAPFGLTGLAPERAFALAAACAQITHGHPTGYYAAGAFAALVGHLVQGDSLEAAVLRTLHLLSSYEGHQETTAALRAALDLAADGEATAEKVESLGAGWVAEEALSIAVYAALAPTRPQVFHVDQHGRHCHPNPPRTPVEAAFLLSVNHSGDSDSTGSLCGNLLGALHGDVRLPHAWLSQVEGRAVIAALADDLAAEVHPCEPRSWNY</sequence>
<protein>
    <submittedName>
        <fullName evidence="4">ADP-ribosylglycohydrolase family protein</fullName>
    </submittedName>
</protein>
<dbReference type="Gene3D" id="1.10.4080.10">
    <property type="entry name" value="ADP-ribosylation/Crystallin J1"/>
    <property type="match status" value="1"/>
</dbReference>
<dbReference type="PANTHER" id="PTHR16222:SF24">
    <property type="entry name" value="ADP-RIBOSYLHYDROLASE ARH3"/>
    <property type="match status" value="1"/>
</dbReference>
<comment type="similarity">
    <text evidence="1">Belongs to the ADP-ribosylglycohydrolase family.</text>
</comment>
<dbReference type="PANTHER" id="PTHR16222">
    <property type="entry name" value="ADP-RIBOSYLGLYCOHYDROLASE"/>
    <property type="match status" value="1"/>
</dbReference>
<dbReference type="Proteomes" id="UP001432014">
    <property type="component" value="Chromosome"/>
</dbReference>
<dbReference type="InterPro" id="IPR005502">
    <property type="entry name" value="Ribosyl_crysJ1"/>
</dbReference>
<organism evidence="4 5">
    <name type="scientific">Kitasatospora herbaricolor</name>
    <dbReference type="NCBI Taxonomy" id="68217"/>
    <lineage>
        <taxon>Bacteria</taxon>
        <taxon>Bacillati</taxon>
        <taxon>Actinomycetota</taxon>
        <taxon>Actinomycetes</taxon>
        <taxon>Kitasatosporales</taxon>
        <taxon>Streptomycetaceae</taxon>
        <taxon>Kitasatospora</taxon>
    </lineage>
</organism>
<accession>A0ABZ1W0C5</accession>
<reference evidence="4 5" key="1">
    <citation type="submission" date="2022-10" db="EMBL/GenBank/DDBJ databases">
        <title>The complete genomes of actinobacterial strains from the NBC collection.</title>
        <authorList>
            <person name="Joergensen T.S."/>
            <person name="Alvarez Arevalo M."/>
            <person name="Sterndorff E.B."/>
            <person name="Faurdal D."/>
            <person name="Vuksanovic O."/>
            <person name="Mourched A.-S."/>
            <person name="Charusanti P."/>
            <person name="Shaw S."/>
            <person name="Blin K."/>
            <person name="Weber T."/>
        </authorList>
    </citation>
    <scope>NUCLEOTIDE SEQUENCE [LARGE SCALE GENOMIC DNA]</scope>
    <source>
        <strain evidence="4 5">NBC_01247</strain>
    </source>
</reference>
<keyword evidence="5" id="KW-1185">Reference proteome</keyword>
<dbReference type="RefSeq" id="WP_329492892.1">
    <property type="nucleotide sequence ID" value="NZ_CP108460.1"/>
</dbReference>
<evidence type="ECO:0000256" key="2">
    <source>
        <dbReference type="ARBA" id="ARBA00022801"/>
    </source>
</evidence>
<feature type="region of interest" description="Disordered" evidence="3">
    <location>
        <begin position="146"/>
        <end position="175"/>
    </location>
</feature>
<dbReference type="InterPro" id="IPR050792">
    <property type="entry name" value="ADP-ribosylglycohydrolase"/>
</dbReference>
<evidence type="ECO:0000313" key="5">
    <source>
        <dbReference type="Proteomes" id="UP001432014"/>
    </source>
</evidence>